<accession>S3IT14</accession>
<evidence type="ECO:0000256" key="1">
    <source>
        <dbReference type="SAM" id="Phobius"/>
    </source>
</evidence>
<dbReference type="EMBL" id="ATDT01000028">
    <property type="protein sequence ID" value="EPF15686.1"/>
    <property type="molecule type" value="Genomic_DNA"/>
</dbReference>
<comment type="caution">
    <text evidence="2">The sequence shown here is derived from an EMBL/GenBank/DDBJ whole genome shotgun (WGS) entry which is preliminary data.</text>
</comment>
<keyword evidence="1" id="KW-0812">Transmembrane</keyword>
<name>S3IT14_9ENTR</name>
<dbReference type="HOGENOM" id="CLU_3166058_0_0_6"/>
<proteinExistence type="predicted"/>
<gene>
    <name evidence="2" type="ORF">HMPREF0201_03195</name>
</gene>
<feature type="transmembrane region" description="Helical" evidence="1">
    <location>
        <begin position="9"/>
        <end position="27"/>
    </location>
</feature>
<protein>
    <submittedName>
        <fullName evidence="2">Uncharacterized protein</fullName>
    </submittedName>
</protein>
<organism evidence="2 3">
    <name type="scientific">Cedecea davisae DSM 4568</name>
    <dbReference type="NCBI Taxonomy" id="566551"/>
    <lineage>
        <taxon>Bacteria</taxon>
        <taxon>Pseudomonadati</taxon>
        <taxon>Pseudomonadota</taxon>
        <taxon>Gammaproteobacteria</taxon>
        <taxon>Enterobacterales</taxon>
        <taxon>Enterobacteriaceae</taxon>
        <taxon>Cedecea</taxon>
    </lineage>
</organism>
<sequence length="47" mass="5233">MVLIKIKEEVFLGGGVIILHVFLLLGGDNKYDAPFIFLLLRMEGGDK</sequence>
<keyword evidence="1" id="KW-0472">Membrane</keyword>
<evidence type="ECO:0000313" key="2">
    <source>
        <dbReference type="EMBL" id="EPF15686.1"/>
    </source>
</evidence>
<dbReference type="AlphaFoldDB" id="S3IT14"/>
<reference evidence="2 3" key="1">
    <citation type="submission" date="2013-04" db="EMBL/GenBank/DDBJ databases">
        <authorList>
            <person name="Weinstock G."/>
            <person name="Sodergren E."/>
            <person name="Lobos E.A."/>
            <person name="Fulton L."/>
            <person name="Fulton R."/>
            <person name="Courtney L."/>
            <person name="Fronick C."/>
            <person name="O'Laughlin M."/>
            <person name="Godfrey J."/>
            <person name="Wilson R.M."/>
            <person name="Miner T."/>
            <person name="Farmer C."/>
            <person name="Delehaunty K."/>
            <person name="Cordes M."/>
            <person name="Minx P."/>
            <person name="Tomlinson C."/>
            <person name="Chen J."/>
            <person name="Wollam A."/>
            <person name="Pepin K.H."/>
            <person name="Palsikar V.B."/>
            <person name="Zhang X."/>
            <person name="Suruliraj S."/>
            <person name="Perna N.T."/>
            <person name="Plunkett G."/>
            <person name="Warren W."/>
            <person name="Mitreva M."/>
            <person name="Mardis E.R."/>
            <person name="Wilson R.K."/>
        </authorList>
    </citation>
    <scope>NUCLEOTIDE SEQUENCE [LARGE SCALE GENOMIC DNA]</scope>
    <source>
        <strain evidence="2 3">DSM 4568</strain>
    </source>
</reference>
<keyword evidence="1" id="KW-1133">Transmembrane helix</keyword>
<dbReference type="Proteomes" id="UP000014585">
    <property type="component" value="Unassembled WGS sequence"/>
</dbReference>
<evidence type="ECO:0000313" key="3">
    <source>
        <dbReference type="Proteomes" id="UP000014585"/>
    </source>
</evidence>